<dbReference type="AlphaFoldDB" id="A0A382IME0"/>
<accession>A0A382IME0</accession>
<evidence type="ECO:0000313" key="2">
    <source>
        <dbReference type="EMBL" id="SVC00748.1"/>
    </source>
</evidence>
<feature type="transmembrane region" description="Helical" evidence="1">
    <location>
        <begin position="20"/>
        <end position="39"/>
    </location>
</feature>
<organism evidence="2">
    <name type="scientific">marine metagenome</name>
    <dbReference type="NCBI Taxonomy" id="408172"/>
    <lineage>
        <taxon>unclassified sequences</taxon>
        <taxon>metagenomes</taxon>
        <taxon>ecological metagenomes</taxon>
    </lineage>
</organism>
<name>A0A382IME0_9ZZZZ</name>
<keyword evidence="1" id="KW-0472">Membrane</keyword>
<sequence>MQSTSVDVVSVNPAAAAELPGHAFIAVVLAGAVYGLAVVPKLATFDAAALAVDGTKATDAHTTAKLSSSAVRFLKLVSISPPFSRYKTVEATKTANSRPAKRTT</sequence>
<protein>
    <submittedName>
        <fullName evidence="2">Uncharacterized protein</fullName>
    </submittedName>
</protein>
<proteinExistence type="predicted"/>
<evidence type="ECO:0000256" key="1">
    <source>
        <dbReference type="SAM" id="Phobius"/>
    </source>
</evidence>
<gene>
    <name evidence="2" type="ORF">METZ01_LOCUS253602</name>
</gene>
<keyword evidence="1" id="KW-0812">Transmembrane</keyword>
<reference evidence="2" key="1">
    <citation type="submission" date="2018-05" db="EMBL/GenBank/DDBJ databases">
        <authorList>
            <person name="Lanie J.A."/>
            <person name="Ng W.-L."/>
            <person name="Kazmierczak K.M."/>
            <person name="Andrzejewski T.M."/>
            <person name="Davidsen T.M."/>
            <person name="Wayne K.J."/>
            <person name="Tettelin H."/>
            <person name="Glass J.I."/>
            <person name="Rusch D."/>
            <person name="Podicherti R."/>
            <person name="Tsui H.-C.T."/>
            <person name="Winkler M.E."/>
        </authorList>
    </citation>
    <scope>NUCLEOTIDE SEQUENCE</scope>
</reference>
<dbReference type="EMBL" id="UINC01068258">
    <property type="protein sequence ID" value="SVC00748.1"/>
    <property type="molecule type" value="Genomic_DNA"/>
</dbReference>
<keyword evidence="1" id="KW-1133">Transmembrane helix</keyword>